<dbReference type="InterPro" id="IPR037523">
    <property type="entry name" value="VOC_core"/>
</dbReference>
<keyword evidence="2" id="KW-0223">Dioxygenase</keyword>
<dbReference type="GO" id="GO:0051213">
    <property type="term" value="F:dioxygenase activity"/>
    <property type="evidence" value="ECO:0007669"/>
    <property type="project" value="UniProtKB-KW"/>
</dbReference>
<dbReference type="Pfam" id="PF00903">
    <property type="entry name" value="Glyoxalase"/>
    <property type="match status" value="1"/>
</dbReference>
<keyword evidence="3" id="KW-1185">Reference proteome</keyword>
<gene>
    <name evidence="2" type="ORF">EOW65_18890</name>
</gene>
<dbReference type="PROSITE" id="PS51819">
    <property type="entry name" value="VOC"/>
    <property type="match status" value="1"/>
</dbReference>
<sequence length="125" mass="13612">MRIEHVALWTRDLPGAVAFWQTHFDAAASAEYASRNRPGFRSVFLTLAQGARIELMTGPWVAPAADETEGWAHVALSLGSEAAVREQAEAFRRLGLLESGPRRTGDGYFEAVIRGPGGMTIELTL</sequence>
<dbReference type="PANTHER" id="PTHR36113:SF1">
    <property type="entry name" value="GLYOXALASE_BLEOMYCIN RESISTANCE PROTEIN_DIOXYGENASE"/>
    <property type="match status" value="1"/>
</dbReference>
<dbReference type="SUPFAM" id="SSF54593">
    <property type="entry name" value="Glyoxalase/Bleomycin resistance protein/Dihydroxybiphenyl dioxygenase"/>
    <property type="match status" value="1"/>
</dbReference>
<reference evidence="2 3" key="1">
    <citation type="submission" date="2019-01" db="EMBL/GenBank/DDBJ databases">
        <title>Sinorhodobacter populi sp. nov. isolated from the symptomatic bark tissue of Populus euramericana canker.</title>
        <authorList>
            <person name="Xu G."/>
        </authorList>
    </citation>
    <scope>NUCLEOTIDE SEQUENCE [LARGE SCALE GENOMIC DNA]</scope>
    <source>
        <strain evidence="2 3">CCTCC AB2012026</strain>
    </source>
</reference>
<proteinExistence type="predicted"/>
<evidence type="ECO:0000313" key="3">
    <source>
        <dbReference type="Proteomes" id="UP000286594"/>
    </source>
</evidence>
<dbReference type="RefSeq" id="WP_128152097.1">
    <property type="nucleotide sequence ID" value="NZ_SAVB01000032.1"/>
</dbReference>
<evidence type="ECO:0000259" key="1">
    <source>
        <dbReference type="PROSITE" id="PS51819"/>
    </source>
</evidence>
<dbReference type="Proteomes" id="UP000286594">
    <property type="component" value="Unassembled WGS sequence"/>
</dbReference>
<dbReference type="InterPro" id="IPR051332">
    <property type="entry name" value="Fosfomycin_Res_Enzymes"/>
</dbReference>
<evidence type="ECO:0000313" key="2">
    <source>
        <dbReference type="EMBL" id="RWR44340.1"/>
    </source>
</evidence>
<dbReference type="InterPro" id="IPR029068">
    <property type="entry name" value="Glyas_Bleomycin-R_OHBP_Dase"/>
</dbReference>
<dbReference type="OrthoDB" id="9800438at2"/>
<protein>
    <submittedName>
        <fullName evidence="2">Glyoxalase/bleomycin resistance/extradiol dioxygenase family protein</fullName>
    </submittedName>
</protein>
<feature type="domain" description="VOC" evidence="1">
    <location>
        <begin position="2"/>
        <end position="125"/>
    </location>
</feature>
<dbReference type="Gene3D" id="3.10.180.10">
    <property type="entry name" value="2,3-Dihydroxybiphenyl 1,2-Dioxygenase, domain 1"/>
    <property type="match status" value="1"/>
</dbReference>
<dbReference type="InterPro" id="IPR004360">
    <property type="entry name" value="Glyas_Fos-R_dOase_dom"/>
</dbReference>
<keyword evidence="2" id="KW-0560">Oxidoreductase</keyword>
<organism evidence="2 3">
    <name type="scientific">Paenirhodobacter ferrireducens</name>
    <dbReference type="NCBI Taxonomy" id="1215032"/>
    <lineage>
        <taxon>Bacteria</taxon>
        <taxon>Pseudomonadati</taxon>
        <taxon>Pseudomonadota</taxon>
        <taxon>Alphaproteobacteria</taxon>
        <taxon>Rhodobacterales</taxon>
        <taxon>Rhodobacter group</taxon>
        <taxon>Paenirhodobacter</taxon>
    </lineage>
</organism>
<name>A0A443L589_9RHOB</name>
<dbReference type="AlphaFoldDB" id="A0A443L589"/>
<dbReference type="EMBL" id="SAVB01000032">
    <property type="protein sequence ID" value="RWR44340.1"/>
    <property type="molecule type" value="Genomic_DNA"/>
</dbReference>
<comment type="caution">
    <text evidence="2">The sequence shown here is derived from an EMBL/GenBank/DDBJ whole genome shotgun (WGS) entry which is preliminary data.</text>
</comment>
<accession>A0A443L589</accession>
<dbReference type="PANTHER" id="PTHR36113">
    <property type="entry name" value="LYASE, PUTATIVE-RELATED-RELATED"/>
    <property type="match status" value="1"/>
</dbReference>